<keyword evidence="3" id="KW-0804">Transcription</keyword>
<dbReference type="GO" id="GO:0003700">
    <property type="term" value="F:DNA-binding transcription factor activity"/>
    <property type="evidence" value="ECO:0007669"/>
    <property type="project" value="InterPro"/>
</dbReference>
<dbReference type="SMART" id="SM00342">
    <property type="entry name" value="HTH_ARAC"/>
    <property type="match status" value="1"/>
</dbReference>
<proteinExistence type="predicted"/>
<name>A0A1T2X290_9BACL</name>
<organism evidence="5 6">
    <name type="scientific">Paenibacillus selenitireducens</name>
    <dbReference type="NCBI Taxonomy" id="1324314"/>
    <lineage>
        <taxon>Bacteria</taxon>
        <taxon>Bacillati</taxon>
        <taxon>Bacillota</taxon>
        <taxon>Bacilli</taxon>
        <taxon>Bacillales</taxon>
        <taxon>Paenibacillaceae</taxon>
        <taxon>Paenibacillus</taxon>
    </lineage>
</organism>
<dbReference type="Proteomes" id="UP000190188">
    <property type="component" value="Unassembled WGS sequence"/>
</dbReference>
<evidence type="ECO:0000256" key="3">
    <source>
        <dbReference type="ARBA" id="ARBA00023163"/>
    </source>
</evidence>
<evidence type="ECO:0000259" key="4">
    <source>
        <dbReference type="PROSITE" id="PS01124"/>
    </source>
</evidence>
<sequence length="281" mass="32725">MKRLPLRSNLQNSITSDIPFAVYTVGTDLQLPITRLNGFSAKQLFFTFSGRGRFRKLGQDKWDILEPNSLLYIPEGFPHEYMPLRGEAWHAGYVTFVEQRSGMMTDWGFGPSPMQAYISNPDEVLPMIEQIWLQSGPDYDPWSTTETLFSLCLMIKKQIQPDEGAPIPLFHRRERYRETAVDLAIRFLHDHLNRHISIADLAAHIGYSQKQLTRLFREELGQTPLQYLQHIRMHSALTLLHENADMTIRQAAAYVGMEPTYFTRLHRRMYGFVPSKREKHK</sequence>
<evidence type="ECO:0000256" key="2">
    <source>
        <dbReference type="ARBA" id="ARBA00023125"/>
    </source>
</evidence>
<dbReference type="STRING" id="1324314.BVG16_26445"/>
<keyword evidence="6" id="KW-1185">Reference proteome</keyword>
<gene>
    <name evidence="5" type="ORF">BVG16_26445</name>
</gene>
<dbReference type="PROSITE" id="PS01124">
    <property type="entry name" value="HTH_ARAC_FAMILY_2"/>
    <property type="match status" value="1"/>
</dbReference>
<dbReference type="InterPro" id="IPR037923">
    <property type="entry name" value="HTH-like"/>
</dbReference>
<dbReference type="SUPFAM" id="SSF46689">
    <property type="entry name" value="Homeodomain-like"/>
    <property type="match status" value="1"/>
</dbReference>
<dbReference type="Gene3D" id="1.10.10.60">
    <property type="entry name" value="Homeodomain-like"/>
    <property type="match status" value="2"/>
</dbReference>
<reference evidence="5 6" key="1">
    <citation type="submission" date="2017-01" db="EMBL/GenBank/DDBJ databases">
        <title>Genome analysis of Paenibacillus selenitrireducens ES3-24.</title>
        <authorList>
            <person name="Xu D."/>
            <person name="Yao R."/>
            <person name="Zheng S."/>
        </authorList>
    </citation>
    <scope>NUCLEOTIDE SEQUENCE [LARGE SCALE GENOMIC DNA]</scope>
    <source>
        <strain evidence="5 6">ES3-24</strain>
    </source>
</reference>
<evidence type="ECO:0000313" key="5">
    <source>
        <dbReference type="EMBL" id="OPA73982.1"/>
    </source>
</evidence>
<dbReference type="InterPro" id="IPR018060">
    <property type="entry name" value="HTH_AraC"/>
</dbReference>
<protein>
    <submittedName>
        <fullName evidence="5">AraC family transcriptional regulator</fullName>
    </submittedName>
</protein>
<comment type="caution">
    <text evidence="5">The sequence shown here is derived from an EMBL/GenBank/DDBJ whole genome shotgun (WGS) entry which is preliminary data.</text>
</comment>
<evidence type="ECO:0000256" key="1">
    <source>
        <dbReference type="ARBA" id="ARBA00023015"/>
    </source>
</evidence>
<evidence type="ECO:0000313" key="6">
    <source>
        <dbReference type="Proteomes" id="UP000190188"/>
    </source>
</evidence>
<dbReference type="RefSeq" id="WP_078502212.1">
    <property type="nucleotide sequence ID" value="NZ_MSZX01000013.1"/>
</dbReference>
<dbReference type="GO" id="GO:0043565">
    <property type="term" value="F:sequence-specific DNA binding"/>
    <property type="evidence" value="ECO:0007669"/>
    <property type="project" value="InterPro"/>
</dbReference>
<dbReference type="OrthoDB" id="2573719at2"/>
<dbReference type="EMBL" id="MSZX01000013">
    <property type="protein sequence ID" value="OPA73982.1"/>
    <property type="molecule type" value="Genomic_DNA"/>
</dbReference>
<keyword evidence="2" id="KW-0238">DNA-binding</keyword>
<dbReference type="AlphaFoldDB" id="A0A1T2X290"/>
<dbReference type="InterPro" id="IPR009057">
    <property type="entry name" value="Homeodomain-like_sf"/>
</dbReference>
<feature type="domain" description="HTH araC/xylS-type" evidence="4">
    <location>
        <begin position="182"/>
        <end position="280"/>
    </location>
</feature>
<accession>A0A1T2X290</accession>
<dbReference type="Pfam" id="PF12833">
    <property type="entry name" value="HTH_18"/>
    <property type="match status" value="1"/>
</dbReference>
<dbReference type="SUPFAM" id="SSF51215">
    <property type="entry name" value="Regulatory protein AraC"/>
    <property type="match status" value="1"/>
</dbReference>
<keyword evidence="1" id="KW-0805">Transcription regulation</keyword>
<dbReference type="PANTHER" id="PTHR43280">
    <property type="entry name" value="ARAC-FAMILY TRANSCRIPTIONAL REGULATOR"/>
    <property type="match status" value="1"/>
</dbReference>
<dbReference type="PANTHER" id="PTHR43280:SF2">
    <property type="entry name" value="HTH-TYPE TRANSCRIPTIONAL REGULATOR EXSA"/>
    <property type="match status" value="1"/>
</dbReference>